<evidence type="ECO:0000259" key="1">
    <source>
        <dbReference type="Pfam" id="PF16087"/>
    </source>
</evidence>
<organism evidence="2 3">
    <name type="scientific">Dryococelus australis</name>
    <dbReference type="NCBI Taxonomy" id="614101"/>
    <lineage>
        <taxon>Eukaryota</taxon>
        <taxon>Metazoa</taxon>
        <taxon>Ecdysozoa</taxon>
        <taxon>Arthropoda</taxon>
        <taxon>Hexapoda</taxon>
        <taxon>Insecta</taxon>
        <taxon>Pterygota</taxon>
        <taxon>Neoptera</taxon>
        <taxon>Polyneoptera</taxon>
        <taxon>Phasmatodea</taxon>
        <taxon>Verophasmatodea</taxon>
        <taxon>Anareolatae</taxon>
        <taxon>Phasmatidae</taxon>
        <taxon>Eurycanthinae</taxon>
        <taxon>Dryococelus</taxon>
    </lineage>
</organism>
<accession>A0ABQ9I7V2</accession>
<name>A0ABQ9I7V2_9NEOP</name>
<dbReference type="EMBL" id="JARBHB010000002">
    <property type="protein sequence ID" value="KAJ8892567.1"/>
    <property type="molecule type" value="Genomic_DNA"/>
</dbReference>
<dbReference type="Proteomes" id="UP001159363">
    <property type="component" value="Chromosome 2"/>
</dbReference>
<evidence type="ECO:0000313" key="3">
    <source>
        <dbReference type="Proteomes" id="UP001159363"/>
    </source>
</evidence>
<feature type="domain" description="DUF4817" evidence="1">
    <location>
        <begin position="4"/>
        <end position="56"/>
    </location>
</feature>
<proteinExistence type="predicted"/>
<reference evidence="2 3" key="1">
    <citation type="submission" date="2023-02" db="EMBL/GenBank/DDBJ databases">
        <title>LHISI_Scaffold_Assembly.</title>
        <authorList>
            <person name="Stuart O.P."/>
            <person name="Cleave R."/>
            <person name="Magrath M.J.L."/>
            <person name="Mikheyev A.S."/>
        </authorList>
    </citation>
    <scope>NUCLEOTIDE SEQUENCE [LARGE SCALE GENOMIC DNA]</scope>
    <source>
        <strain evidence="2">Daus_M_001</strain>
        <tissue evidence="2">Leg muscle</tissue>
    </source>
</reference>
<dbReference type="Pfam" id="PF16087">
    <property type="entry name" value="DUF4817"/>
    <property type="match status" value="1"/>
</dbReference>
<keyword evidence="3" id="KW-1185">Reference proteome</keyword>
<comment type="caution">
    <text evidence="2">The sequence shown here is derived from an EMBL/GenBank/DDBJ whole genome shotgun (WGS) entry which is preliminary data.</text>
</comment>
<sequence>MEYTIQEYCDMCRIIDECRDNANTAARLYRERYRDCVHPTANVIRRLDQSARESGQSMCLHGVAEGNHIDERRKWKKEFCGRMGSPPIASVPYII</sequence>
<protein>
    <recommendedName>
        <fullName evidence="1">DUF4817 domain-containing protein</fullName>
    </recommendedName>
</protein>
<evidence type="ECO:0000313" key="2">
    <source>
        <dbReference type="EMBL" id="KAJ8892567.1"/>
    </source>
</evidence>
<dbReference type="InterPro" id="IPR032135">
    <property type="entry name" value="DUF4817"/>
</dbReference>
<gene>
    <name evidence="2" type="ORF">PR048_005148</name>
</gene>